<dbReference type="EMBL" id="JBBKZT010000062">
    <property type="protein sequence ID" value="MEJ8852720.1"/>
    <property type="molecule type" value="Genomic_DNA"/>
</dbReference>
<accession>A0ABU8WYT7</accession>
<dbReference type="RefSeq" id="WP_340348660.1">
    <property type="nucleotide sequence ID" value="NZ_JBBKZT010000062.1"/>
</dbReference>
<comment type="caution">
    <text evidence="1">The sequence shown here is derived from an EMBL/GenBank/DDBJ whole genome shotgun (WGS) entry which is preliminary data.</text>
</comment>
<protein>
    <submittedName>
        <fullName evidence="1">Uncharacterized protein</fullName>
    </submittedName>
</protein>
<reference evidence="1 2" key="1">
    <citation type="submission" date="2024-03" db="EMBL/GenBank/DDBJ databases">
        <title>Novel species of the genus Variovorax.</title>
        <authorList>
            <person name="Liu Q."/>
            <person name="Xin Y.-H."/>
        </authorList>
    </citation>
    <scope>NUCLEOTIDE SEQUENCE [LARGE SCALE GENOMIC DNA]</scope>
    <source>
        <strain evidence="1 2">KACC 18900</strain>
    </source>
</reference>
<sequence length="181" mass="20426">MFSTQFFEIGSSPSRMNRVPRLCAFSQSWTRSTLIWNVRKLLDATAEHHHGLCASVQQRGDVLAEVLNDADGLVSVLVPPTQRLPPGVEFLDTRGCLNFLRLRMPKDPEGLKVWNALQDQWRETQHRAMMERTRLTSAKIAHAAGHGDEPTRAQIDNVTKLEMLAAKLALDMDSFVKHRLG</sequence>
<evidence type="ECO:0000313" key="2">
    <source>
        <dbReference type="Proteomes" id="UP001385892"/>
    </source>
</evidence>
<proteinExistence type="predicted"/>
<dbReference type="Proteomes" id="UP001385892">
    <property type="component" value="Unassembled WGS sequence"/>
</dbReference>
<keyword evidence="2" id="KW-1185">Reference proteome</keyword>
<organism evidence="1 2">
    <name type="scientific">Variovorax rhizosphaerae</name>
    <dbReference type="NCBI Taxonomy" id="1836200"/>
    <lineage>
        <taxon>Bacteria</taxon>
        <taxon>Pseudomonadati</taxon>
        <taxon>Pseudomonadota</taxon>
        <taxon>Betaproteobacteria</taxon>
        <taxon>Burkholderiales</taxon>
        <taxon>Comamonadaceae</taxon>
        <taxon>Variovorax</taxon>
    </lineage>
</organism>
<name>A0ABU8WYT7_9BURK</name>
<evidence type="ECO:0000313" key="1">
    <source>
        <dbReference type="EMBL" id="MEJ8852720.1"/>
    </source>
</evidence>
<gene>
    <name evidence="1" type="ORF">WKW82_39425</name>
</gene>